<gene>
    <name evidence="1" type="ORF">ACFQB0_10525</name>
</gene>
<keyword evidence="2" id="KW-1185">Reference proteome</keyword>
<organism evidence="1 2">
    <name type="scientific">Luethyella okanaganae</name>
    <dbReference type="NCBI Taxonomy" id="69372"/>
    <lineage>
        <taxon>Bacteria</taxon>
        <taxon>Bacillati</taxon>
        <taxon>Actinomycetota</taxon>
        <taxon>Actinomycetes</taxon>
        <taxon>Micrococcales</taxon>
        <taxon>Microbacteriaceae</taxon>
        <taxon>Luethyella</taxon>
    </lineage>
</organism>
<evidence type="ECO:0000313" key="1">
    <source>
        <dbReference type="EMBL" id="MFC6356542.1"/>
    </source>
</evidence>
<proteinExistence type="predicted"/>
<reference evidence="2" key="1">
    <citation type="journal article" date="2019" name="Int. J. Syst. Evol. Microbiol.">
        <title>The Global Catalogue of Microorganisms (GCM) 10K type strain sequencing project: providing services to taxonomists for standard genome sequencing and annotation.</title>
        <authorList>
            <consortium name="The Broad Institute Genomics Platform"/>
            <consortium name="The Broad Institute Genome Sequencing Center for Infectious Disease"/>
            <person name="Wu L."/>
            <person name="Ma J."/>
        </authorList>
    </citation>
    <scope>NUCLEOTIDE SEQUENCE [LARGE SCALE GENOMIC DNA]</scope>
    <source>
        <strain evidence="2">CCUG 43304</strain>
    </source>
</reference>
<evidence type="ECO:0000313" key="2">
    <source>
        <dbReference type="Proteomes" id="UP001596306"/>
    </source>
</evidence>
<dbReference type="Proteomes" id="UP001596306">
    <property type="component" value="Unassembled WGS sequence"/>
</dbReference>
<protein>
    <submittedName>
        <fullName evidence="1">Uncharacterized protein</fullName>
    </submittedName>
</protein>
<dbReference type="RefSeq" id="WP_386731567.1">
    <property type="nucleotide sequence ID" value="NZ_JBHSTP010000002.1"/>
</dbReference>
<name>A0ABW1VI36_9MICO</name>
<sequence length="98" mass="11224">MMPSIFRRESVPELEAKLEEIDADIARHPIASEKVKKAHRIVENRGDKSDADLTHALAASGLPALEELGRIQLEHTGSWWRLHRARNKIITKIQKLKR</sequence>
<dbReference type="EMBL" id="JBHSTP010000002">
    <property type="protein sequence ID" value="MFC6356542.1"/>
    <property type="molecule type" value="Genomic_DNA"/>
</dbReference>
<comment type="caution">
    <text evidence="1">The sequence shown here is derived from an EMBL/GenBank/DDBJ whole genome shotgun (WGS) entry which is preliminary data.</text>
</comment>
<accession>A0ABW1VI36</accession>